<feature type="domain" description="FAD-binding FR-type" evidence="14">
    <location>
        <begin position="1"/>
        <end position="104"/>
    </location>
</feature>
<dbReference type="InterPro" id="IPR050353">
    <property type="entry name" value="PyrK_electron_transfer"/>
</dbReference>
<dbReference type="Gene3D" id="3.40.50.80">
    <property type="entry name" value="Nucleotide-binding domain of ferredoxin-NADP reductase (FNR) module"/>
    <property type="match status" value="1"/>
</dbReference>
<keyword evidence="9 11" id="KW-0408">Iron</keyword>
<dbReference type="PROSITE" id="PS51384">
    <property type="entry name" value="FAD_FR"/>
    <property type="match status" value="1"/>
</dbReference>
<keyword evidence="3 11" id="KW-0285">Flavoprotein</keyword>
<evidence type="ECO:0000256" key="4">
    <source>
        <dbReference type="ARBA" id="ARBA00022714"/>
    </source>
</evidence>
<reference evidence="15" key="1">
    <citation type="journal article" date="2021" name="Microb. Physiol.">
        <title>Proteogenomic Insights into the Physiology of Marine, Sulfate-Reducing, Filamentous Desulfonema limicola and Desulfonema magnum.</title>
        <authorList>
            <person name="Schnaars V."/>
            <person name="Wohlbrand L."/>
            <person name="Scheve S."/>
            <person name="Hinrichs C."/>
            <person name="Reinhardt R."/>
            <person name="Rabus R."/>
        </authorList>
    </citation>
    <scope>NUCLEOTIDE SEQUENCE</scope>
    <source>
        <strain evidence="15">4be13</strain>
    </source>
</reference>
<evidence type="ECO:0000256" key="12">
    <source>
        <dbReference type="PIRSR" id="PIRSR006816-1"/>
    </source>
</evidence>
<evidence type="ECO:0000256" key="10">
    <source>
        <dbReference type="ARBA" id="ARBA00023014"/>
    </source>
</evidence>
<evidence type="ECO:0000259" key="14">
    <source>
        <dbReference type="PROSITE" id="PS51384"/>
    </source>
</evidence>
<dbReference type="PANTHER" id="PTHR43513">
    <property type="entry name" value="DIHYDROOROTATE DEHYDROGENASE B (NAD(+)), ELECTRON TRANSFER SUBUNIT"/>
    <property type="match status" value="1"/>
</dbReference>
<dbReference type="GO" id="GO:0009055">
    <property type="term" value="F:electron transfer activity"/>
    <property type="evidence" value="ECO:0007669"/>
    <property type="project" value="UniProtKB-UniRule"/>
</dbReference>
<evidence type="ECO:0000256" key="11">
    <source>
        <dbReference type="HAMAP-Rule" id="MF_01211"/>
    </source>
</evidence>
<dbReference type="KEGG" id="dmm:dnm_096240"/>
<dbReference type="InterPro" id="IPR017927">
    <property type="entry name" value="FAD-bd_FR_type"/>
</dbReference>
<dbReference type="HAMAP" id="MF_01211">
    <property type="entry name" value="DHODB_Fe_S_bind"/>
    <property type="match status" value="1"/>
</dbReference>
<dbReference type="InterPro" id="IPR039261">
    <property type="entry name" value="FNR_nucleotide-bd"/>
</dbReference>
<comment type="similarity">
    <text evidence="1 11">Belongs to the PyrK family.</text>
</comment>
<keyword evidence="16" id="KW-1185">Reference proteome</keyword>
<sequence>MFQEKNQVLWNENISGSYYKIGLTCNKGYSDAHPGQFITLRFGDDIARLLRRPFSIHRLITKDDCIKGIELLYKVVGTCTQKLSSYKKGNIIDLLGPLGNGFVIPDNVRRIFIVAGGIGVAPMFFLASSIQKTGIDLSECQVFIGGRSKHDILCKDDFLSMGITADITTDDGSAGKKGLITVPLESEIKKNRPDIIYACGPPAMLNAVAQIAEKYATPCQISIETIMACGMGACLGCAVESKTDPDKYLHVCKNGPVFDSGLLRI</sequence>
<keyword evidence="7 11" id="KW-0665">Pyrimidine biosynthesis</keyword>
<feature type="binding site" evidence="11 13">
    <location>
        <position position="234"/>
    </location>
    <ligand>
        <name>[2Fe-2S] cluster</name>
        <dbReference type="ChEBI" id="CHEBI:190135"/>
    </ligand>
</feature>
<dbReference type="EMBL" id="CP061800">
    <property type="protein sequence ID" value="QTA93522.1"/>
    <property type="molecule type" value="Genomic_DNA"/>
</dbReference>
<keyword evidence="8 11" id="KW-0249">Electron transport</keyword>
<dbReference type="Proteomes" id="UP000663722">
    <property type="component" value="Chromosome"/>
</dbReference>
<keyword evidence="10 11" id="KW-0411">Iron-sulfur</keyword>
<evidence type="ECO:0000256" key="9">
    <source>
        <dbReference type="ARBA" id="ARBA00023004"/>
    </source>
</evidence>
<name>A0A975GTZ7_9BACT</name>
<dbReference type="InterPro" id="IPR001433">
    <property type="entry name" value="OxRdtase_FAD/NAD-bd"/>
</dbReference>
<dbReference type="InterPro" id="IPR019480">
    <property type="entry name" value="Dihydroorotate_DH_Fe-S-bd"/>
</dbReference>
<comment type="subunit">
    <text evidence="11">Heterotetramer of 2 PyrK and 2 PyrD type B subunits.</text>
</comment>
<comment type="cofactor">
    <cofactor evidence="11 12">
        <name>FAD</name>
        <dbReference type="ChEBI" id="CHEBI:57692"/>
    </cofactor>
    <text evidence="11 12">Binds 1 FAD per subunit.</text>
</comment>
<dbReference type="InterPro" id="IPR012165">
    <property type="entry name" value="Cyt_c3_hydrogenase_gsu"/>
</dbReference>
<dbReference type="InterPro" id="IPR017938">
    <property type="entry name" value="Riboflavin_synthase-like_b-brl"/>
</dbReference>
<dbReference type="GO" id="GO:0044205">
    <property type="term" value="P:'de novo' UMP biosynthetic process"/>
    <property type="evidence" value="ECO:0007669"/>
    <property type="project" value="UniProtKB-UniRule"/>
</dbReference>
<comment type="cofactor">
    <cofactor evidence="11">
        <name>[2Fe-2S] cluster</name>
        <dbReference type="ChEBI" id="CHEBI:190135"/>
    </cofactor>
    <text evidence="11">Binds 1 [2Fe-2S] cluster per subunit.</text>
</comment>
<evidence type="ECO:0000256" key="2">
    <source>
        <dbReference type="ARBA" id="ARBA00022448"/>
    </source>
</evidence>
<dbReference type="Pfam" id="PF10418">
    <property type="entry name" value="DHODB_Fe-S_bind"/>
    <property type="match status" value="1"/>
</dbReference>
<dbReference type="GO" id="GO:0051537">
    <property type="term" value="F:2 iron, 2 sulfur cluster binding"/>
    <property type="evidence" value="ECO:0007669"/>
    <property type="project" value="UniProtKB-KW"/>
</dbReference>
<gene>
    <name evidence="15" type="primary">pyrK2</name>
    <name evidence="11" type="synonym">pyrK</name>
    <name evidence="15" type="ORF">dnm_096240</name>
</gene>
<accession>A0A975GTZ7</accession>
<evidence type="ECO:0000256" key="7">
    <source>
        <dbReference type="ARBA" id="ARBA00022975"/>
    </source>
</evidence>
<feature type="binding site" evidence="11 13">
    <location>
        <position position="229"/>
    </location>
    <ligand>
        <name>[2Fe-2S] cluster</name>
        <dbReference type="ChEBI" id="CHEBI:190135"/>
    </ligand>
</feature>
<keyword evidence="6 11" id="KW-0274">FAD</keyword>
<keyword evidence="4 11" id="KW-0001">2Fe-2S</keyword>
<keyword evidence="5 11" id="KW-0479">Metal-binding</keyword>
<dbReference type="SUPFAM" id="SSF63380">
    <property type="entry name" value="Riboflavin synthase domain-like"/>
    <property type="match status" value="1"/>
</dbReference>
<feature type="binding site" evidence="11 13">
    <location>
        <position position="252"/>
    </location>
    <ligand>
        <name>[2Fe-2S] cluster</name>
        <dbReference type="ChEBI" id="CHEBI:190135"/>
    </ligand>
</feature>
<protein>
    <recommendedName>
        <fullName evidence="11">Dihydroorotate dehydrogenase B (NAD(+)), electron transfer subunit</fullName>
    </recommendedName>
    <alternativeName>
        <fullName evidence="11">Dihydroorotate oxidase B, electron transfer subunit</fullName>
    </alternativeName>
</protein>
<dbReference type="AlphaFoldDB" id="A0A975GTZ7"/>
<dbReference type="Gene3D" id="2.10.240.10">
    <property type="entry name" value="Dihydroorotate dehydrogenase, electron transfer subunit"/>
    <property type="match status" value="1"/>
</dbReference>
<evidence type="ECO:0000256" key="8">
    <source>
        <dbReference type="ARBA" id="ARBA00022982"/>
    </source>
</evidence>
<dbReference type="GO" id="GO:0016491">
    <property type="term" value="F:oxidoreductase activity"/>
    <property type="evidence" value="ECO:0007669"/>
    <property type="project" value="InterPro"/>
</dbReference>
<dbReference type="InterPro" id="IPR023455">
    <property type="entry name" value="Dihydroorotate_DHASE_ETsu"/>
</dbReference>
<evidence type="ECO:0000256" key="6">
    <source>
        <dbReference type="ARBA" id="ARBA00022827"/>
    </source>
</evidence>
<feature type="binding site" evidence="11 13">
    <location>
        <position position="237"/>
    </location>
    <ligand>
        <name>[2Fe-2S] cluster</name>
        <dbReference type="ChEBI" id="CHEBI:190135"/>
    </ligand>
</feature>
<feature type="binding site" evidence="11 12">
    <location>
        <begin position="52"/>
        <end position="55"/>
    </location>
    <ligand>
        <name>FAD</name>
        <dbReference type="ChEBI" id="CHEBI:57692"/>
    </ligand>
</feature>
<evidence type="ECO:0000313" key="15">
    <source>
        <dbReference type="EMBL" id="QTA93522.1"/>
    </source>
</evidence>
<evidence type="ECO:0000256" key="1">
    <source>
        <dbReference type="ARBA" id="ARBA00006422"/>
    </source>
</evidence>
<dbReference type="SUPFAM" id="SSF52343">
    <property type="entry name" value="Ferredoxin reductase-like, C-terminal NADP-linked domain"/>
    <property type="match status" value="1"/>
</dbReference>
<dbReference type="CDD" id="cd06218">
    <property type="entry name" value="DHOD_e_trans"/>
    <property type="match status" value="1"/>
</dbReference>
<evidence type="ECO:0000256" key="13">
    <source>
        <dbReference type="PIRSR" id="PIRSR006816-2"/>
    </source>
</evidence>
<dbReference type="GO" id="GO:0046872">
    <property type="term" value="F:metal ion binding"/>
    <property type="evidence" value="ECO:0007669"/>
    <property type="project" value="UniProtKB-KW"/>
</dbReference>
<organism evidence="15 16">
    <name type="scientific">Desulfonema magnum</name>
    <dbReference type="NCBI Taxonomy" id="45655"/>
    <lineage>
        <taxon>Bacteria</taxon>
        <taxon>Pseudomonadati</taxon>
        <taxon>Thermodesulfobacteriota</taxon>
        <taxon>Desulfobacteria</taxon>
        <taxon>Desulfobacterales</taxon>
        <taxon>Desulfococcaceae</taxon>
        <taxon>Desulfonema</taxon>
    </lineage>
</organism>
<evidence type="ECO:0000256" key="5">
    <source>
        <dbReference type="ARBA" id="ARBA00022723"/>
    </source>
</evidence>
<evidence type="ECO:0000256" key="3">
    <source>
        <dbReference type="ARBA" id="ARBA00022630"/>
    </source>
</evidence>
<dbReference type="Gene3D" id="2.40.30.10">
    <property type="entry name" value="Translation factors"/>
    <property type="match status" value="1"/>
</dbReference>
<comment type="function">
    <text evidence="11">Responsible for channeling the electrons from the oxidation of dihydroorotate from the FMN redox center in the PyrD type B subunit to the ultimate electron acceptor NAD(+).</text>
</comment>
<dbReference type="PIRSF" id="PIRSF006816">
    <property type="entry name" value="Cyc3_hyd_g"/>
    <property type="match status" value="1"/>
</dbReference>
<dbReference type="GO" id="GO:0050660">
    <property type="term" value="F:flavin adenine dinucleotide binding"/>
    <property type="evidence" value="ECO:0007669"/>
    <property type="project" value="InterPro"/>
</dbReference>
<dbReference type="Pfam" id="PF00175">
    <property type="entry name" value="NAD_binding_1"/>
    <property type="match status" value="1"/>
</dbReference>
<comment type="cofactor">
    <cofactor evidence="13">
        <name>[2Fe-2S] cluster</name>
        <dbReference type="ChEBI" id="CHEBI:190135"/>
    </cofactor>
    <text evidence="13">Binds 1 [2Fe-2S] cluster per subunit.</text>
</comment>
<evidence type="ECO:0000313" key="16">
    <source>
        <dbReference type="Proteomes" id="UP000663722"/>
    </source>
</evidence>
<dbReference type="InterPro" id="IPR037117">
    <property type="entry name" value="Dihydroorotate_DH_ele_sf"/>
</dbReference>
<dbReference type="PANTHER" id="PTHR43513:SF3">
    <property type="entry name" value="DIHYDROOROTATE DEHYDROGENASE B (NAD(+)), ELECTRON TRANSFER SUBUNIT-RELATED"/>
    <property type="match status" value="1"/>
</dbReference>
<keyword evidence="2 11" id="KW-0813">Transport</keyword>
<comment type="pathway">
    <text evidence="11">Pyrimidine metabolism; UMP biosynthesis via de novo pathway; orotate from (S)-dihydroorotate (NAD(+) route): step 1/1.</text>
</comment>
<comment type="caution">
    <text evidence="11">Lacks conserved residue(s) required for the propagation of feature annotation.</text>
</comment>
<proteinExistence type="inferred from homology"/>
<dbReference type="RefSeq" id="WP_207680427.1">
    <property type="nucleotide sequence ID" value="NZ_CP061800.1"/>
</dbReference>
<dbReference type="PRINTS" id="PR00410">
    <property type="entry name" value="PHEHYDRXLASE"/>
</dbReference>